<protein>
    <submittedName>
        <fullName evidence="2">Uncharacterized protein</fullName>
    </submittedName>
</protein>
<dbReference type="Proteomes" id="UP000056750">
    <property type="component" value="Plasmid pASTE61-200"/>
</dbReference>
<keyword evidence="3" id="KW-1185">Reference proteome</keyword>
<accession>A0ABN4LV37</accession>
<evidence type="ECO:0000313" key="3">
    <source>
        <dbReference type="Proteomes" id="UP000056750"/>
    </source>
</evidence>
<reference evidence="2 3" key="1">
    <citation type="submission" date="2015-12" db="EMBL/GenBank/DDBJ databases">
        <title>Intraspecies pangenome expansion in the marine bacterium Alteromonas.</title>
        <authorList>
            <person name="Lopez-Perez M."/>
            <person name="Rodriguez-Valera F."/>
        </authorList>
    </citation>
    <scope>NUCLEOTIDE SEQUENCE [LARGE SCALE GENOMIC DNA]</scope>
    <source>
        <strain evidence="2 3">LMG 21861</strain>
        <plasmid evidence="2 3">pASTE61-200</plasmid>
    </source>
</reference>
<sequence>MLAQLIDIVDKEFTRLNLTIQKVQGGRFAVVLQGTPNDVANSQLATTLQNNLCVEGTKLDLELDLPKHLAQYSEALSLALTSNAATSIKALATKGEQEQSTDTPTETNDQANVSNDDGVVTETKDISELAGEWE</sequence>
<geneLocation type="plasmid" evidence="2 3">
    <name>pASTE61-200</name>
</geneLocation>
<proteinExistence type="predicted"/>
<keyword evidence="2" id="KW-0614">Plasmid</keyword>
<dbReference type="EMBL" id="CP013927">
    <property type="protein sequence ID" value="AMJ76775.1"/>
    <property type="molecule type" value="Genomic_DNA"/>
</dbReference>
<feature type="region of interest" description="Disordered" evidence="1">
    <location>
        <begin position="92"/>
        <end position="134"/>
    </location>
</feature>
<evidence type="ECO:0000256" key="1">
    <source>
        <dbReference type="SAM" id="MobiDB-lite"/>
    </source>
</evidence>
<evidence type="ECO:0000313" key="2">
    <source>
        <dbReference type="EMBL" id="AMJ76775.1"/>
    </source>
</evidence>
<gene>
    <name evidence="2" type="ORF">AVL57_01125</name>
</gene>
<name>A0ABN4LV37_9ALTE</name>
<feature type="compositionally biased region" description="Polar residues" evidence="1">
    <location>
        <begin position="98"/>
        <end position="115"/>
    </location>
</feature>
<organism evidence="2 3">
    <name type="scientific">Alteromonas stellipolaris</name>
    <dbReference type="NCBI Taxonomy" id="233316"/>
    <lineage>
        <taxon>Bacteria</taxon>
        <taxon>Pseudomonadati</taxon>
        <taxon>Pseudomonadota</taxon>
        <taxon>Gammaproteobacteria</taxon>
        <taxon>Alteromonadales</taxon>
        <taxon>Alteromonadaceae</taxon>
        <taxon>Alteromonas/Salinimonas group</taxon>
        <taxon>Alteromonas</taxon>
    </lineage>
</organism>
<dbReference type="RefSeq" id="WP_061093814.1">
    <property type="nucleotide sequence ID" value="NZ_CP013927.1"/>
</dbReference>